<comment type="caution">
    <text evidence="2">The sequence shown here is derived from an EMBL/GenBank/DDBJ whole genome shotgun (WGS) entry which is preliminary data.</text>
</comment>
<feature type="transmembrane region" description="Helical" evidence="1">
    <location>
        <begin position="137"/>
        <end position="152"/>
    </location>
</feature>
<dbReference type="RefSeq" id="WP_380736433.1">
    <property type="nucleotide sequence ID" value="NZ_JBHTJP010000019.1"/>
</dbReference>
<keyword evidence="3" id="KW-1185">Reference proteome</keyword>
<evidence type="ECO:0000313" key="3">
    <source>
        <dbReference type="Proteomes" id="UP001597100"/>
    </source>
</evidence>
<accession>A0ABW3IBC9</accession>
<proteinExistence type="predicted"/>
<reference evidence="3" key="1">
    <citation type="journal article" date="2019" name="Int. J. Syst. Evol. Microbiol.">
        <title>The Global Catalogue of Microorganisms (GCM) 10K type strain sequencing project: providing services to taxonomists for standard genome sequencing and annotation.</title>
        <authorList>
            <consortium name="The Broad Institute Genomics Platform"/>
            <consortium name="The Broad Institute Genome Sequencing Center for Infectious Disease"/>
            <person name="Wu L."/>
            <person name="Ma J."/>
        </authorList>
    </citation>
    <scope>NUCLEOTIDE SEQUENCE [LARGE SCALE GENOMIC DNA]</scope>
    <source>
        <strain evidence="3">CCUG 60898</strain>
    </source>
</reference>
<keyword evidence="1" id="KW-0812">Transmembrane</keyword>
<feature type="transmembrane region" description="Helical" evidence="1">
    <location>
        <begin position="114"/>
        <end position="131"/>
    </location>
</feature>
<protein>
    <submittedName>
        <fullName evidence="2">Uncharacterized protein</fullName>
    </submittedName>
</protein>
<name>A0ABW3IBC9_9FLAO</name>
<dbReference type="EMBL" id="JBHTJP010000019">
    <property type="protein sequence ID" value="MFD0975416.1"/>
    <property type="molecule type" value="Genomic_DNA"/>
</dbReference>
<keyword evidence="1" id="KW-0472">Membrane</keyword>
<gene>
    <name evidence="2" type="ORF">ACFQ1G_01310</name>
</gene>
<evidence type="ECO:0000313" key="2">
    <source>
        <dbReference type="EMBL" id="MFD0975416.1"/>
    </source>
</evidence>
<sequence length="168" mass="20307">MEIQDLDIQVLEKFNLIRANSTKKDIQNFHLKSVENFIYHLIKNSKKHSTDKTKLQEINEVRMKKLLLEYLTKIQASEFTEEEIVENFREYITPIGEHMNRHYGFSFSGGNYKFLYIIFWLIPALIIDYILYSFRLIIFPIFTLSTLIFIPYKQYRKVRMKKVYGPNY</sequence>
<organism evidence="2 3">
    <name type="scientific">Salinimicrobium gaetbulicola</name>
    <dbReference type="NCBI Taxonomy" id="999702"/>
    <lineage>
        <taxon>Bacteria</taxon>
        <taxon>Pseudomonadati</taxon>
        <taxon>Bacteroidota</taxon>
        <taxon>Flavobacteriia</taxon>
        <taxon>Flavobacteriales</taxon>
        <taxon>Flavobacteriaceae</taxon>
        <taxon>Salinimicrobium</taxon>
    </lineage>
</organism>
<keyword evidence="1" id="KW-1133">Transmembrane helix</keyword>
<evidence type="ECO:0000256" key="1">
    <source>
        <dbReference type="SAM" id="Phobius"/>
    </source>
</evidence>
<dbReference type="Proteomes" id="UP001597100">
    <property type="component" value="Unassembled WGS sequence"/>
</dbReference>